<organism evidence="2 3">
    <name type="scientific">Pannonibacter phragmitetus</name>
    <dbReference type="NCBI Taxonomy" id="121719"/>
    <lineage>
        <taxon>Bacteria</taxon>
        <taxon>Pseudomonadati</taxon>
        <taxon>Pseudomonadota</taxon>
        <taxon>Alphaproteobacteria</taxon>
        <taxon>Hyphomicrobiales</taxon>
        <taxon>Stappiaceae</taxon>
        <taxon>Pannonibacter</taxon>
    </lineage>
</organism>
<evidence type="ECO:0000313" key="3">
    <source>
        <dbReference type="Proteomes" id="UP000064921"/>
    </source>
</evidence>
<dbReference type="Gene3D" id="3.20.20.100">
    <property type="entry name" value="NADP-dependent oxidoreductase domain"/>
    <property type="match status" value="1"/>
</dbReference>
<dbReference type="InterPro" id="IPR036812">
    <property type="entry name" value="NAD(P)_OxRdtase_dom_sf"/>
</dbReference>
<dbReference type="InterPro" id="IPR023210">
    <property type="entry name" value="NADP_OxRdtase_dom"/>
</dbReference>
<sequence>MTAAETADLRPGHRISRVIKGGWQLAGDHGPVEREAAIADMEAFLDAGITTFDCADIYTGVEEMIGNFIADVRRRRGAEVADRVIVHTKLVPDLSRLADIRPDEVEAIIDRSLKRLQIERLHLVQFFWWDLGIGNAVSALEVLKRCQEKGKIANLGTTNWNEAQMSLFTDAGFDVVSAQVQYSVLDRRPAGAFSDWARGHDVQLLCYGTLAGGFLTENWLGKADPGFAFENRSLIKYRLIIDEFGSWDLFQTLLSTLKAVGDRHGVSLSSVATRWVLDQPQVAAGIVGARYARHLPKTMEVFGFQLDAADRAAIGAVLAQAGGPQGPVYGLEGDRTSRHGRIMKYNLNTKPDDQVLAAAAHG</sequence>
<dbReference type="KEGG" id="pphr:APZ00_24360"/>
<name>A0A0U3NL41_9HYPH</name>
<dbReference type="EMBL" id="CP013069">
    <property type="protein sequence ID" value="ALV30384.1"/>
    <property type="molecule type" value="Genomic_DNA"/>
</dbReference>
<dbReference type="RefSeq" id="WP_058900943.1">
    <property type="nucleotide sequence ID" value="NZ_CP013069.1"/>
</dbReference>
<evidence type="ECO:0000259" key="1">
    <source>
        <dbReference type="Pfam" id="PF00248"/>
    </source>
</evidence>
<evidence type="ECO:0000313" key="2">
    <source>
        <dbReference type="EMBL" id="ALV30384.1"/>
    </source>
</evidence>
<keyword evidence="2" id="KW-0614">Plasmid</keyword>
<protein>
    <submittedName>
        <fullName evidence="2">Aldo/keto reductase</fullName>
    </submittedName>
</protein>
<dbReference type="PANTHER" id="PTHR43147">
    <property type="entry name" value="PROTEIN TAS"/>
    <property type="match status" value="1"/>
</dbReference>
<geneLocation type="plasmid" evidence="2 3">
    <name>p.p-1</name>
</geneLocation>
<reference evidence="2 3" key="1">
    <citation type="submission" date="2015-10" db="EMBL/GenBank/DDBJ databases">
        <title>The world's first case of liver abscess caused by Pannonibacter phragmitetus.</title>
        <authorList>
            <person name="Ming D."/>
            <person name="Wang M."/>
            <person name="Zhou Y."/>
            <person name="Jiang T."/>
            <person name="Hu S."/>
        </authorList>
    </citation>
    <scope>NUCLEOTIDE SEQUENCE [LARGE SCALE GENOMIC DNA]</scope>
    <source>
        <strain evidence="2 3">31801</strain>
        <plasmid evidence="3">Plasmid p.p-1</plasmid>
    </source>
</reference>
<dbReference type="Pfam" id="PF00248">
    <property type="entry name" value="Aldo_ket_red"/>
    <property type="match status" value="1"/>
</dbReference>
<dbReference type="Proteomes" id="UP000064921">
    <property type="component" value="Plasmid p.p-1"/>
</dbReference>
<feature type="domain" description="NADP-dependent oxidoreductase" evidence="1">
    <location>
        <begin position="18"/>
        <end position="317"/>
    </location>
</feature>
<dbReference type="SUPFAM" id="SSF51430">
    <property type="entry name" value="NAD(P)-linked oxidoreductase"/>
    <property type="match status" value="1"/>
</dbReference>
<gene>
    <name evidence="2" type="ORF">APZ00_24360</name>
</gene>
<dbReference type="PANTHER" id="PTHR43147:SF2">
    <property type="entry name" value="NADP-DEPENDENT OXIDOREDUCTASE DOMAIN-CONTAINING PROTEIN"/>
    <property type="match status" value="1"/>
</dbReference>
<dbReference type="CDD" id="cd19101">
    <property type="entry name" value="AKR_unchar"/>
    <property type="match status" value="1"/>
</dbReference>
<proteinExistence type="predicted"/>
<keyword evidence="3" id="KW-1185">Reference proteome</keyword>
<accession>A0A0U3NL41</accession>
<dbReference type="AlphaFoldDB" id="A0A0U3NL41"/>